<dbReference type="EMBL" id="NFDL01000118">
    <property type="protein sequence ID" value="OTY35270.1"/>
    <property type="molecule type" value="Genomic_DNA"/>
</dbReference>
<protein>
    <submittedName>
        <fullName evidence="1">Uncharacterized protein</fullName>
    </submittedName>
</protein>
<organism evidence="1 2">
    <name type="scientific">Bacillus thuringiensis serovar pingluonsis</name>
    <dbReference type="NCBI Taxonomy" id="180881"/>
    <lineage>
        <taxon>Bacteria</taxon>
        <taxon>Bacillati</taxon>
        <taxon>Bacillota</taxon>
        <taxon>Bacilli</taxon>
        <taxon>Bacillales</taxon>
        <taxon>Bacillaceae</taxon>
        <taxon>Bacillus</taxon>
        <taxon>Bacillus cereus group</taxon>
    </lineage>
</organism>
<sequence>MVKRLKNSICKKKKPYTEGGLSRIFITYLKIKFHSFQNQYGKHMVWNEFRKSIHENGRQQFCRLPVPMD</sequence>
<gene>
    <name evidence="1" type="ORF">BK742_26650</name>
</gene>
<comment type="caution">
    <text evidence="1">The sequence shown here is derived from an EMBL/GenBank/DDBJ whole genome shotgun (WGS) entry which is preliminary data.</text>
</comment>
<reference evidence="1 2" key="1">
    <citation type="submission" date="2016-10" db="EMBL/GenBank/DDBJ databases">
        <title>Comparative genomics of Bacillus thuringiensis reveals a path to pathogens against multiple invertebrate hosts.</title>
        <authorList>
            <person name="Zheng J."/>
            <person name="Gao Q."/>
            <person name="Liu H."/>
            <person name="Peng D."/>
            <person name="Ruan L."/>
            <person name="Sun M."/>
        </authorList>
    </citation>
    <scope>NUCLEOTIDE SEQUENCE [LARGE SCALE GENOMIC DNA]</scope>
    <source>
        <strain evidence="1">BGSC 4BX1</strain>
    </source>
</reference>
<name>A0A243AY84_BACTU</name>
<dbReference type="AlphaFoldDB" id="A0A243AY84"/>
<dbReference type="Proteomes" id="UP000195089">
    <property type="component" value="Unassembled WGS sequence"/>
</dbReference>
<evidence type="ECO:0000313" key="1">
    <source>
        <dbReference type="EMBL" id="OTY35270.1"/>
    </source>
</evidence>
<accession>A0A243AY84</accession>
<evidence type="ECO:0000313" key="2">
    <source>
        <dbReference type="Proteomes" id="UP000195089"/>
    </source>
</evidence>
<proteinExistence type="predicted"/>